<evidence type="ECO:0000313" key="3">
    <source>
        <dbReference type="Proteomes" id="UP000664169"/>
    </source>
</evidence>
<evidence type="ECO:0000256" key="1">
    <source>
        <dbReference type="ARBA" id="ARBA00023604"/>
    </source>
</evidence>
<reference evidence="2" key="1">
    <citation type="submission" date="2021-03" db="EMBL/GenBank/DDBJ databases">
        <authorList>
            <person name="Tagirdzhanova G."/>
        </authorList>
    </citation>
    <scope>NUCLEOTIDE SEQUENCE</scope>
</reference>
<comment type="similarity">
    <text evidence="1">Belongs to the asaB hydroxylase/desaturase family.</text>
</comment>
<dbReference type="EMBL" id="CAJPDQ010000017">
    <property type="protein sequence ID" value="CAF9921660.1"/>
    <property type="molecule type" value="Genomic_DNA"/>
</dbReference>
<accession>A0A8H3FDJ8</accession>
<dbReference type="InterPro" id="IPR044053">
    <property type="entry name" value="AsaB-like"/>
</dbReference>
<comment type="caution">
    <text evidence="2">The sequence shown here is derived from an EMBL/GenBank/DDBJ whole genome shotgun (WGS) entry which is preliminary data.</text>
</comment>
<dbReference type="NCBIfam" id="NF041278">
    <property type="entry name" value="CmcJ_NvfI_EfuI"/>
    <property type="match status" value="1"/>
</dbReference>
<keyword evidence="3" id="KW-1185">Reference proteome</keyword>
<name>A0A8H3FDJ8_9LECA</name>
<dbReference type="GO" id="GO:0016491">
    <property type="term" value="F:oxidoreductase activity"/>
    <property type="evidence" value="ECO:0007669"/>
    <property type="project" value="InterPro"/>
</dbReference>
<dbReference type="OrthoDB" id="412788at2759"/>
<gene>
    <name evidence="2" type="ORF">GOMPHAMPRED_002354</name>
</gene>
<dbReference type="Proteomes" id="UP000664169">
    <property type="component" value="Unassembled WGS sequence"/>
</dbReference>
<evidence type="ECO:0000313" key="2">
    <source>
        <dbReference type="EMBL" id="CAF9921660.1"/>
    </source>
</evidence>
<evidence type="ECO:0008006" key="4">
    <source>
        <dbReference type="Google" id="ProtNLM"/>
    </source>
</evidence>
<dbReference type="AlphaFoldDB" id="A0A8H3FDJ8"/>
<protein>
    <recommendedName>
        <fullName evidence="4">7alpha-cephem-methoxylase P8 chain</fullName>
    </recommendedName>
</protein>
<dbReference type="PANTHER" id="PTHR34598">
    <property type="entry name" value="BLL6449 PROTEIN"/>
    <property type="match status" value="1"/>
</dbReference>
<sequence length="293" mass="33021">MSSTTTQTQTQSNTSAFPLKSSTLLIEAELNFYIPPEDGSAPYNYVETPPEGVPRTNIRFETRQVPLHDMRGRESDFNIDTHAFLPVLATPETQTSQADFSSDESVKETYYPEIEQLLLTKLPGTPNKVIIFDHTIRRQAPGSKREPVLRTHIDQTTASAIERVRLHAAPDEVEKILESRVRLVNVWRPLNGPVESSPLAVADSSTVEASQLVGVQHRYPTRTGETAAVRHSESTKWWYWSGMRNDERLFLQCYDSKTESRVPHSAFKLPGEGQEGWTGKPRESIEVRALVFG</sequence>
<dbReference type="PANTHER" id="PTHR34598:SF1">
    <property type="entry name" value="PUTATIVE (AFU_ORTHOLOGUE AFUA_3G13140)-RELATED"/>
    <property type="match status" value="1"/>
</dbReference>
<organism evidence="2 3">
    <name type="scientific">Gomphillus americanus</name>
    <dbReference type="NCBI Taxonomy" id="1940652"/>
    <lineage>
        <taxon>Eukaryota</taxon>
        <taxon>Fungi</taxon>
        <taxon>Dikarya</taxon>
        <taxon>Ascomycota</taxon>
        <taxon>Pezizomycotina</taxon>
        <taxon>Lecanoromycetes</taxon>
        <taxon>OSLEUM clade</taxon>
        <taxon>Ostropomycetidae</taxon>
        <taxon>Ostropales</taxon>
        <taxon>Graphidaceae</taxon>
        <taxon>Gomphilloideae</taxon>
        <taxon>Gomphillus</taxon>
    </lineage>
</organism>
<proteinExistence type="inferred from homology"/>